<reference evidence="2" key="3">
    <citation type="submission" date="2024-02" db="UniProtKB">
        <authorList>
            <consortium name="WormBaseParasite"/>
        </authorList>
    </citation>
    <scope>IDENTIFICATION</scope>
    <source>
        <strain evidence="2">pt0022</strain>
    </source>
</reference>
<organism evidence="1 2">
    <name type="scientific">Wuchereria bancrofti</name>
    <dbReference type="NCBI Taxonomy" id="6293"/>
    <lineage>
        <taxon>Eukaryota</taxon>
        <taxon>Metazoa</taxon>
        <taxon>Ecdysozoa</taxon>
        <taxon>Nematoda</taxon>
        <taxon>Chromadorea</taxon>
        <taxon>Rhabditida</taxon>
        <taxon>Spirurina</taxon>
        <taxon>Spiruromorpha</taxon>
        <taxon>Filarioidea</taxon>
        <taxon>Onchocercidae</taxon>
        <taxon>Wuchereria</taxon>
    </lineage>
</organism>
<name>A0AAF5PKU7_WUCBA</name>
<dbReference type="Proteomes" id="UP000093561">
    <property type="component" value="Unassembled WGS sequence"/>
</dbReference>
<dbReference type="WBParaSite" id="mrna-Wban_02129">
    <property type="protein sequence ID" value="mrna-Wban_02129"/>
    <property type="gene ID" value="Wban_02129"/>
</dbReference>
<sequence>MPFRYQRLLLFSSSENVILLQLNPVTLLDLDIVLHLIAIQYQIMQGHFVVVEVVMD</sequence>
<reference evidence="1" key="2">
    <citation type="journal article" date="2016" name="Mol. Ecol.">
        <title>Population genomics of the filarial nematode parasite Wuchereria bancrofti from mosquitoes.</title>
        <authorList>
            <person name="Small S.T."/>
            <person name="Reimer L.J."/>
            <person name="Tisch D.J."/>
            <person name="King C.L."/>
            <person name="Christensen B.M."/>
            <person name="Siba P.M."/>
            <person name="Kazura J.W."/>
            <person name="Serre D."/>
            <person name="Zimmerman P.A."/>
        </authorList>
    </citation>
    <scope>NUCLEOTIDE SEQUENCE</scope>
    <source>
        <strain evidence="1">pt0022</strain>
    </source>
</reference>
<protein>
    <submittedName>
        <fullName evidence="2">Uncharacterized protein</fullName>
    </submittedName>
</protein>
<evidence type="ECO:0000313" key="2">
    <source>
        <dbReference type="WBParaSite" id="mrna-Wban_02129"/>
    </source>
</evidence>
<reference evidence="1" key="1">
    <citation type="submission" date="2015-03" db="EMBL/GenBank/DDBJ databases">
        <title>Wuchereria bancrofti Genome Sequencing Papua New Guinea Strain.</title>
        <authorList>
            <person name="Small S.T."/>
            <person name="Serre D."/>
            <person name="Zimmerman P.A."/>
        </authorList>
    </citation>
    <scope>NUCLEOTIDE SEQUENCE [LARGE SCALE GENOMIC DNA]</scope>
    <source>
        <strain evidence="1">pt0022</strain>
    </source>
</reference>
<evidence type="ECO:0000313" key="1">
    <source>
        <dbReference type="Proteomes" id="UP000093561"/>
    </source>
</evidence>
<dbReference type="AlphaFoldDB" id="A0AAF5PKU7"/>
<proteinExistence type="predicted"/>
<accession>A0AAF5PKU7</accession>